<protein>
    <submittedName>
        <fullName evidence="2">Uncharacterized protein</fullName>
    </submittedName>
</protein>
<dbReference type="GeneID" id="87807373"/>
<reference evidence="2" key="1">
    <citation type="submission" date="2023-10" db="EMBL/GenBank/DDBJ databases">
        <authorList>
            <person name="Noh H."/>
        </authorList>
    </citation>
    <scope>NUCLEOTIDE SEQUENCE</scope>
    <source>
        <strain evidence="2">DUCC4014</strain>
    </source>
</reference>
<name>A0AAF1BQ91_9TREE</name>
<gene>
    <name evidence="2" type="ORF">LOC62_03G004133</name>
</gene>
<proteinExistence type="predicted"/>
<feature type="region of interest" description="Disordered" evidence="1">
    <location>
        <begin position="78"/>
        <end position="99"/>
    </location>
</feature>
<dbReference type="EMBL" id="CP086716">
    <property type="protein sequence ID" value="WOO80608.1"/>
    <property type="molecule type" value="Genomic_DNA"/>
</dbReference>
<evidence type="ECO:0000256" key="1">
    <source>
        <dbReference type="SAM" id="MobiDB-lite"/>
    </source>
</evidence>
<sequence length="358" mass="38516">MTSPLDATAYPHLLDAIFAYAPRSSLLALRAASSTLRDRVDAEFLQHAVISVSDDGGALSLRSRAYGRVPSLADHAPVRLPLPRPLRTDKGKPPSADGTLRLAHTLSHPSVLDVHTSLVPLAIASRRRLPAPFALPPAFSKVHTVRVHHPEAGWSQGVYTLSPTPGTPRTLVLFPSGATRDSYYWYQDERYRHALDLSAVRRLVVHVAPGVWGGEALAVLRWAGAEEVALLVNGKAGPGTGTEGTAKAGWSDAAREIAARICVRLSAWKGAEVAARFVVVDMATVRGEAVRQPPKSEEERIDELQALLLGGVAPRIPHAPAPELSEKERAILGRITILAKDEYAATLTSAQFELETTP</sequence>
<organism evidence="2 3">
    <name type="scientific">Vanrija pseudolonga</name>
    <dbReference type="NCBI Taxonomy" id="143232"/>
    <lineage>
        <taxon>Eukaryota</taxon>
        <taxon>Fungi</taxon>
        <taxon>Dikarya</taxon>
        <taxon>Basidiomycota</taxon>
        <taxon>Agaricomycotina</taxon>
        <taxon>Tremellomycetes</taxon>
        <taxon>Trichosporonales</taxon>
        <taxon>Trichosporonaceae</taxon>
        <taxon>Vanrija</taxon>
    </lineage>
</organism>
<dbReference type="RefSeq" id="XP_062626640.1">
    <property type="nucleotide sequence ID" value="XM_062770656.1"/>
</dbReference>
<dbReference type="Proteomes" id="UP000827549">
    <property type="component" value="Chromosome 3"/>
</dbReference>
<evidence type="ECO:0000313" key="3">
    <source>
        <dbReference type="Proteomes" id="UP000827549"/>
    </source>
</evidence>
<dbReference type="AlphaFoldDB" id="A0AAF1BQ91"/>
<keyword evidence="3" id="KW-1185">Reference proteome</keyword>
<accession>A0AAF1BQ91</accession>
<evidence type="ECO:0000313" key="2">
    <source>
        <dbReference type="EMBL" id="WOO80608.1"/>
    </source>
</evidence>